<reference evidence="1" key="1">
    <citation type="submission" date="2022-11" db="EMBL/GenBank/DDBJ databases">
        <title>Centuries of genome instability and evolution in soft-shell clam transmissible cancer (bioRxiv).</title>
        <authorList>
            <person name="Hart S.F.M."/>
            <person name="Yonemitsu M.A."/>
            <person name="Giersch R.M."/>
            <person name="Beal B.F."/>
            <person name="Arriagada G."/>
            <person name="Davis B.W."/>
            <person name="Ostrander E.A."/>
            <person name="Goff S.P."/>
            <person name="Metzger M.J."/>
        </authorList>
    </citation>
    <scope>NUCLEOTIDE SEQUENCE</scope>
    <source>
        <strain evidence="1">MELC-2E11</strain>
        <tissue evidence="1">Siphon/mantle</tissue>
    </source>
</reference>
<dbReference type="SUPFAM" id="SSF52980">
    <property type="entry name" value="Restriction endonuclease-like"/>
    <property type="match status" value="1"/>
</dbReference>
<dbReference type="InterPro" id="IPR051703">
    <property type="entry name" value="NF-kappa-B_Signaling_Reg"/>
</dbReference>
<dbReference type="EMBL" id="CP111023">
    <property type="protein sequence ID" value="WAR22028.1"/>
    <property type="molecule type" value="Genomic_DNA"/>
</dbReference>
<evidence type="ECO:0000313" key="2">
    <source>
        <dbReference type="Proteomes" id="UP001164746"/>
    </source>
</evidence>
<proteinExistence type="predicted"/>
<name>A0ABY7FMX2_MYAAR</name>
<protein>
    <submittedName>
        <fullName evidence="1">Uncharacterized protein</fullName>
    </submittedName>
</protein>
<dbReference type="Proteomes" id="UP001164746">
    <property type="component" value="Chromosome 12"/>
</dbReference>
<dbReference type="InterPro" id="IPR011604">
    <property type="entry name" value="PDDEXK-like_dom_sf"/>
</dbReference>
<dbReference type="PANTHER" id="PTHR46609:SF8">
    <property type="entry name" value="YQAJ VIRAL RECOMBINASE DOMAIN-CONTAINING PROTEIN"/>
    <property type="match status" value="1"/>
</dbReference>
<organism evidence="1 2">
    <name type="scientific">Mya arenaria</name>
    <name type="common">Soft-shell clam</name>
    <dbReference type="NCBI Taxonomy" id="6604"/>
    <lineage>
        <taxon>Eukaryota</taxon>
        <taxon>Metazoa</taxon>
        <taxon>Spiralia</taxon>
        <taxon>Lophotrochozoa</taxon>
        <taxon>Mollusca</taxon>
        <taxon>Bivalvia</taxon>
        <taxon>Autobranchia</taxon>
        <taxon>Heteroconchia</taxon>
        <taxon>Euheterodonta</taxon>
        <taxon>Imparidentia</taxon>
        <taxon>Neoheterodontei</taxon>
        <taxon>Myida</taxon>
        <taxon>Myoidea</taxon>
        <taxon>Myidae</taxon>
        <taxon>Mya</taxon>
    </lineage>
</organism>
<gene>
    <name evidence="1" type="ORF">MAR_016002</name>
</gene>
<dbReference type="PANTHER" id="PTHR46609">
    <property type="entry name" value="EXONUCLEASE, PHAGE-TYPE/RECB, C-TERMINAL DOMAIN-CONTAINING PROTEIN"/>
    <property type="match status" value="1"/>
</dbReference>
<evidence type="ECO:0000313" key="1">
    <source>
        <dbReference type="EMBL" id="WAR22028.1"/>
    </source>
</evidence>
<keyword evidence="2" id="KW-1185">Reference proteome</keyword>
<dbReference type="InterPro" id="IPR011335">
    <property type="entry name" value="Restrct_endonuc-II-like"/>
</dbReference>
<sequence length="121" mass="14295">MARATSMESNCIQIWGNLQNLHSKPIIHGKQYEETARKKFEAETGLTVQRGGLYICHQKLWSDMFIKPGKSFPFLEYDSQGNVVLRQTSNYYYQIQGQLFISKRKYCYFIVYTFKDTMIQK</sequence>
<accession>A0ABY7FMX2</accession>
<dbReference type="Gene3D" id="3.90.320.10">
    <property type="match status" value="2"/>
</dbReference>